<feature type="compositionally biased region" description="Polar residues" evidence="1">
    <location>
        <begin position="44"/>
        <end position="53"/>
    </location>
</feature>
<feature type="region of interest" description="Disordered" evidence="1">
    <location>
        <begin position="34"/>
        <end position="53"/>
    </location>
</feature>
<evidence type="ECO:0000256" key="1">
    <source>
        <dbReference type="SAM" id="MobiDB-lite"/>
    </source>
</evidence>
<reference evidence="2" key="2">
    <citation type="submission" date="2020-10" db="EMBL/GenBank/DDBJ databases">
        <authorList>
            <person name="Cooper E.A."/>
            <person name="Brenton Z.W."/>
            <person name="Flinn B.S."/>
            <person name="Jenkins J."/>
            <person name="Shu S."/>
            <person name="Flowers D."/>
            <person name="Luo F."/>
            <person name="Wang Y."/>
            <person name="Xia P."/>
            <person name="Barry K."/>
            <person name="Daum C."/>
            <person name="Lipzen A."/>
            <person name="Yoshinaga Y."/>
            <person name="Schmutz J."/>
            <person name="Saski C."/>
            <person name="Vermerris W."/>
            <person name="Kresovich S."/>
        </authorList>
    </citation>
    <scope>NUCLEOTIDE SEQUENCE</scope>
</reference>
<evidence type="ECO:0000313" key="3">
    <source>
        <dbReference type="Proteomes" id="UP000807115"/>
    </source>
</evidence>
<dbReference type="EMBL" id="CM027685">
    <property type="protein sequence ID" value="KAG0526600.1"/>
    <property type="molecule type" value="Genomic_DNA"/>
</dbReference>
<organism evidence="2 3">
    <name type="scientific">Sorghum bicolor</name>
    <name type="common">Sorghum</name>
    <name type="synonym">Sorghum vulgare</name>
    <dbReference type="NCBI Taxonomy" id="4558"/>
    <lineage>
        <taxon>Eukaryota</taxon>
        <taxon>Viridiplantae</taxon>
        <taxon>Streptophyta</taxon>
        <taxon>Embryophyta</taxon>
        <taxon>Tracheophyta</taxon>
        <taxon>Spermatophyta</taxon>
        <taxon>Magnoliopsida</taxon>
        <taxon>Liliopsida</taxon>
        <taxon>Poales</taxon>
        <taxon>Poaceae</taxon>
        <taxon>PACMAD clade</taxon>
        <taxon>Panicoideae</taxon>
        <taxon>Andropogonodae</taxon>
        <taxon>Andropogoneae</taxon>
        <taxon>Sorghinae</taxon>
        <taxon>Sorghum</taxon>
    </lineage>
</organism>
<accession>A0A921UD85</accession>
<comment type="caution">
    <text evidence="2">The sequence shown here is derived from an EMBL/GenBank/DDBJ whole genome shotgun (WGS) entry which is preliminary data.</text>
</comment>
<reference evidence="2" key="1">
    <citation type="journal article" date="2019" name="BMC Genomics">
        <title>A new reference genome for Sorghum bicolor reveals high levels of sequence similarity between sweet and grain genotypes: implications for the genetics of sugar metabolism.</title>
        <authorList>
            <person name="Cooper E.A."/>
            <person name="Brenton Z.W."/>
            <person name="Flinn B.S."/>
            <person name="Jenkins J."/>
            <person name="Shu S."/>
            <person name="Flowers D."/>
            <person name="Luo F."/>
            <person name="Wang Y."/>
            <person name="Xia P."/>
            <person name="Barry K."/>
            <person name="Daum C."/>
            <person name="Lipzen A."/>
            <person name="Yoshinaga Y."/>
            <person name="Schmutz J."/>
            <person name="Saski C."/>
            <person name="Vermerris W."/>
            <person name="Kresovich S."/>
        </authorList>
    </citation>
    <scope>NUCLEOTIDE SEQUENCE</scope>
</reference>
<gene>
    <name evidence="2" type="ORF">BDA96_06G159100</name>
</gene>
<protein>
    <submittedName>
        <fullName evidence="2">Uncharacterized protein</fullName>
    </submittedName>
</protein>
<dbReference type="Proteomes" id="UP000807115">
    <property type="component" value="Chromosome 6"/>
</dbReference>
<dbReference type="AlphaFoldDB" id="A0A921UD85"/>
<evidence type="ECO:0000313" key="2">
    <source>
        <dbReference type="EMBL" id="KAG0526600.1"/>
    </source>
</evidence>
<proteinExistence type="predicted"/>
<sequence>MLTFNRVFEKKSIRDFQRRAMAVRFVVGRKKEDARFASDGADSEAQSSRLAMA</sequence>
<name>A0A921UD85_SORBI</name>